<sequence>MYESEFDTEWDDLDKADALERAFALGVARSLGEPNREEYRRVCDAADTTYERSLIELSYEEGRRKASGRTAAESTTVWEELVVDTDDVDVSPGNEDPRGSPDGPPGMFSRPDPTAVPEDGLDRVRLPEFLRRR</sequence>
<dbReference type="KEGG" id="hra:EI982_06590"/>
<dbReference type="Proteomes" id="UP000428325">
    <property type="component" value="Chromosome"/>
</dbReference>
<gene>
    <name evidence="2" type="ORF">EI982_06590</name>
</gene>
<evidence type="ECO:0000256" key="1">
    <source>
        <dbReference type="SAM" id="MobiDB-lite"/>
    </source>
</evidence>
<dbReference type="RefSeq" id="WP_157688734.1">
    <property type="nucleotide sequence ID" value="NZ_CP034345.1"/>
</dbReference>
<dbReference type="InterPro" id="IPR058370">
    <property type="entry name" value="DUF8057"/>
</dbReference>
<dbReference type="GeneID" id="99245767"/>
<accession>A0A6B9F7Y3</accession>
<proteinExistence type="predicted"/>
<feature type="region of interest" description="Disordered" evidence="1">
    <location>
        <begin position="61"/>
        <end position="133"/>
    </location>
</feature>
<dbReference type="OrthoDB" id="252552at2157"/>
<dbReference type="AlphaFoldDB" id="A0A6B9F7Y3"/>
<dbReference type="Pfam" id="PF26244">
    <property type="entry name" value="DUF8057"/>
    <property type="match status" value="1"/>
</dbReference>
<protein>
    <submittedName>
        <fullName evidence="2">Uncharacterized protein</fullName>
    </submittedName>
</protein>
<reference evidence="2 3" key="1">
    <citation type="submission" date="2018-12" db="EMBL/GenBank/DDBJ databases">
        <title>Complete genome sequence of Haloplanus rallus MBLA0036.</title>
        <authorList>
            <person name="Nam Y.-d."/>
            <person name="Kang J."/>
            <person name="Chung W.-H."/>
            <person name="Park Y.S."/>
        </authorList>
    </citation>
    <scope>NUCLEOTIDE SEQUENCE [LARGE SCALE GENOMIC DNA]</scope>
    <source>
        <strain evidence="2 3">MBLA0036</strain>
    </source>
</reference>
<organism evidence="2 3">
    <name type="scientific">Haloplanus rallus</name>
    <dbReference type="NCBI Taxonomy" id="1816183"/>
    <lineage>
        <taxon>Archaea</taxon>
        <taxon>Methanobacteriati</taxon>
        <taxon>Methanobacteriota</taxon>
        <taxon>Stenosarchaea group</taxon>
        <taxon>Halobacteria</taxon>
        <taxon>Halobacteriales</taxon>
        <taxon>Haloferacaceae</taxon>
        <taxon>Haloplanus</taxon>
    </lineage>
</organism>
<evidence type="ECO:0000313" key="2">
    <source>
        <dbReference type="EMBL" id="QGX94474.1"/>
    </source>
</evidence>
<dbReference type="EMBL" id="CP034345">
    <property type="protein sequence ID" value="QGX94474.1"/>
    <property type="molecule type" value="Genomic_DNA"/>
</dbReference>
<name>A0A6B9F7Y3_9EURY</name>
<evidence type="ECO:0000313" key="3">
    <source>
        <dbReference type="Proteomes" id="UP000428325"/>
    </source>
</evidence>
<keyword evidence="3" id="KW-1185">Reference proteome</keyword>
<feature type="compositionally biased region" description="Basic and acidic residues" evidence="1">
    <location>
        <begin position="120"/>
        <end position="133"/>
    </location>
</feature>